<dbReference type="OrthoDB" id="60264at2157"/>
<dbReference type="SUPFAM" id="SSF50447">
    <property type="entry name" value="Translation proteins"/>
    <property type="match status" value="1"/>
</dbReference>
<keyword evidence="2" id="KW-1185">Reference proteome</keyword>
<dbReference type="GeneID" id="14211311"/>
<dbReference type="EMBL" id="CP003378">
    <property type="protein sequence ID" value="AFZ69843.1"/>
    <property type="molecule type" value="Genomic_DNA"/>
</dbReference>
<dbReference type="InterPro" id="IPR007504">
    <property type="entry name" value="H/ACA_rnp_Gar1/Naf1"/>
</dbReference>
<protein>
    <submittedName>
        <fullName evidence="1">RNA-binding protein involved in rRNA processing</fullName>
    </submittedName>
</protein>
<accession>L0A7J4</accession>
<dbReference type="STRING" id="1056495.Calag_0051"/>
<organism evidence="1 2">
    <name type="scientific">Caldisphaera lagunensis (strain DSM 15908 / JCM 11604 / ANMR 0165 / IC-154)</name>
    <dbReference type="NCBI Taxonomy" id="1056495"/>
    <lineage>
        <taxon>Archaea</taxon>
        <taxon>Thermoproteota</taxon>
        <taxon>Thermoprotei</taxon>
        <taxon>Acidilobales</taxon>
        <taxon>Caldisphaeraceae</taxon>
        <taxon>Caldisphaera</taxon>
    </lineage>
</organism>
<dbReference type="InterPro" id="IPR009000">
    <property type="entry name" value="Transl_B-barrel_sf"/>
</dbReference>
<evidence type="ECO:0000313" key="2">
    <source>
        <dbReference type="Proteomes" id="UP000010469"/>
    </source>
</evidence>
<reference evidence="2" key="1">
    <citation type="submission" date="2012-03" db="EMBL/GenBank/DDBJ databases">
        <title>Complete genome of Caldisphaera lagunensis DSM 15908.</title>
        <authorList>
            <person name="Lucas S."/>
            <person name="Copeland A."/>
            <person name="Lapidus A."/>
            <person name="Glavina del Rio T."/>
            <person name="Dalin E."/>
            <person name="Tice H."/>
            <person name="Bruce D."/>
            <person name="Goodwin L."/>
            <person name="Pitluck S."/>
            <person name="Peters L."/>
            <person name="Mikhailova N."/>
            <person name="Teshima H."/>
            <person name="Kyrpides N."/>
            <person name="Mavromatis K."/>
            <person name="Ivanova N."/>
            <person name="Brettin T."/>
            <person name="Detter J.C."/>
            <person name="Han C."/>
            <person name="Larimer F."/>
            <person name="Land M."/>
            <person name="Hauser L."/>
            <person name="Markowitz V."/>
            <person name="Cheng J.-F."/>
            <person name="Hugenholtz P."/>
            <person name="Woyke T."/>
            <person name="Wu D."/>
            <person name="Spring S."/>
            <person name="Schroeder M."/>
            <person name="Brambilla E."/>
            <person name="Klenk H.-P."/>
            <person name="Eisen J.A."/>
        </authorList>
    </citation>
    <scope>NUCLEOTIDE SEQUENCE [LARGE SCALE GENOMIC DNA]</scope>
    <source>
        <strain evidence="2">DSM 15908 / JCM 11604 / IC-154</strain>
    </source>
</reference>
<dbReference type="GO" id="GO:0042254">
    <property type="term" value="P:ribosome biogenesis"/>
    <property type="evidence" value="ECO:0007669"/>
    <property type="project" value="InterPro"/>
</dbReference>
<dbReference type="HOGENOM" id="CLU_2392735_0_0_2"/>
<dbReference type="KEGG" id="clg:Calag_0051"/>
<evidence type="ECO:0000313" key="1">
    <source>
        <dbReference type="EMBL" id="AFZ69843.1"/>
    </source>
</evidence>
<dbReference type="GO" id="GO:0001522">
    <property type="term" value="P:pseudouridine synthesis"/>
    <property type="evidence" value="ECO:0007669"/>
    <property type="project" value="InterPro"/>
</dbReference>
<dbReference type="eggNOG" id="arCOG02466">
    <property type="taxonomic scope" value="Archaea"/>
</dbReference>
<gene>
    <name evidence="1" type="ordered locus">Calag_0051</name>
</gene>
<dbReference type="InParanoid" id="L0A7J4"/>
<dbReference type="AlphaFoldDB" id="L0A7J4"/>
<dbReference type="RefSeq" id="WP_015231741.1">
    <property type="nucleotide sequence ID" value="NC_019791.1"/>
</dbReference>
<sequence>MPVPPNKRKLEILGKPKNKVLNYIIVSIDNKNTKIKLNSNVYDSKFNLVGKIFDIIGNVEKPYAVIKPLSENINLNDIYFVEIKRFGNRHYKR</sequence>
<dbReference type="Proteomes" id="UP000010469">
    <property type="component" value="Chromosome"/>
</dbReference>
<dbReference type="Pfam" id="PF04410">
    <property type="entry name" value="Gar1"/>
    <property type="match status" value="1"/>
</dbReference>
<dbReference type="Gene3D" id="2.40.10.230">
    <property type="entry name" value="Probable tRNA pseudouridine synthase domain"/>
    <property type="match status" value="1"/>
</dbReference>
<proteinExistence type="predicted"/>
<dbReference type="InterPro" id="IPR038664">
    <property type="entry name" value="Gar1/Naf1_Cbf5-bd_sf"/>
</dbReference>
<name>L0A7J4_CALLD</name>